<keyword evidence="2" id="KW-0812">Transmembrane</keyword>
<evidence type="ECO:0000313" key="4">
    <source>
        <dbReference type="Proteomes" id="UP000031523"/>
    </source>
</evidence>
<accession>A0A0B5EH68</accession>
<dbReference type="KEGG" id="sals:SLNWT_1137"/>
<keyword evidence="2" id="KW-1133">Transmembrane helix</keyword>
<evidence type="ECO:0000256" key="2">
    <source>
        <dbReference type="SAM" id="Phobius"/>
    </source>
</evidence>
<dbReference type="AlphaFoldDB" id="A0A0B5EH68"/>
<dbReference type="EMBL" id="CP010519">
    <property type="protein sequence ID" value="AJE81513.1"/>
    <property type="molecule type" value="Genomic_DNA"/>
</dbReference>
<keyword evidence="2" id="KW-0472">Membrane</keyword>
<name>A0A0B5EH68_STRA4</name>
<keyword evidence="4" id="KW-1185">Reference proteome</keyword>
<feature type="region of interest" description="Disordered" evidence="1">
    <location>
        <begin position="1"/>
        <end position="20"/>
    </location>
</feature>
<gene>
    <name evidence="3" type="ORF">SLNWT_1137</name>
</gene>
<proteinExistence type="predicted"/>
<dbReference type="Proteomes" id="UP000031523">
    <property type="component" value="Chromosome"/>
</dbReference>
<evidence type="ECO:0000256" key="1">
    <source>
        <dbReference type="SAM" id="MobiDB-lite"/>
    </source>
</evidence>
<reference evidence="3 4" key="1">
    <citation type="submission" date="2015-01" db="EMBL/GenBank/DDBJ databases">
        <title>Enhanced salinomycin production by adjusting the supply of polyketide extender units in Streptomyce albus DSM 41398.</title>
        <authorList>
            <person name="Lu C."/>
        </authorList>
    </citation>
    <scope>NUCLEOTIDE SEQUENCE [LARGE SCALE GENOMIC DNA]</scope>
    <source>
        <strain evidence="4">ATCC 21838 / DSM 41398 / FERM P-419 / JCM 4703 / NBRC 107858</strain>
    </source>
</reference>
<protein>
    <submittedName>
        <fullName evidence="3">PE-PGRS family protein</fullName>
    </submittedName>
</protein>
<feature type="transmembrane region" description="Helical" evidence="2">
    <location>
        <begin position="100"/>
        <end position="123"/>
    </location>
</feature>
<organism evidence="3 4">
    <name type="scientific">Streptomyces albus (strain ATCC 21838 / DSM 41398 / FERM P-419 / JCM 4703 / NBRC 107858)</name>
    <dbReference type="NCBI Taxonomy" id="1081613"/>
    <lineage>
        <taxon>Bacteria</taxon>
        <taxon>Bacillati</taxon>
        <taxon>Actinomycetota</taxon>
        <taxon>Actinomycetes</taxon>
        <taxon>Kitasatosporales</taxon>
        <taxon>Streptomycetaceae</taxon>
        <taxon>Streptomyces</taxon>
    </lineage>
</organism>
<evidence type="ECO:0000313" key="3">
    <source>
        <dbReference type="EMBL" id="AJE81513.1"/>
    </source>
</evidence>
<sequence>MATTSDPETGGSDTDPAEEFASGLRALRVSAGNPTFRQMAARTDQSAAVLASAVTGKQLPPLDVALAYVEACRGERTEWERRWRTARAETGTAPRRRWPLIAAVGGAVLVLGVAGAVLAVRLADDPPPADPAPRASRFFADHDVFNQRHPHPRLAPDSAQLVQDLLASGEVRLYSGGAGALVYRADADTPVHEVTPRKHVGRWGPDPFAGVDFPWDASWQLPGERQWTVVLTPDGRSVECWRTRVEDGRPSCEWGAVADTRGSSVVEKGQATGSGMSRLAGLITRAEWKAGRIDHALSFGTLRNDGRPVFPAVDSDGSGRGPWSQGQFIWLDPAYDIEADTSLAPYERVIAKALQEYGAFNVKNSGEFGFLSEYGSRPPGSGEGDHPSLSHIKFGKYLRAGTIKPAS</sequence>